<evidence type="ECO:0000313" key="2">
    <source>
        <dbReference type="EMBL" id="SBT08014.1"/>
    </source>
</evidence>
<dbReference type="GO" id="GO:0016787">
    <property type="term" value="F:hydrolase activity"/>
    <property type="evidence" value="ECO:0007669"/>
    <property type="project" value="UniProtKB-KW"/>
</dbReference>
<evidence type="ECO:0000259" key="1">
    <source>
        <dbReference type="Pfam" id="PF00561"/>
    </source>
</evidence>
<feature type="domain" description="AB hydrolase-1" evidence="1">
    <location>
        <begin position="30"/>
        <end position="182"/>
    </location>
</feature>
<name>A0A1A8XSE3_9PROT</name>
<reference evidence="2 3" key="1">
    <citation type="submission" date="2016-06" db="EMBL/GenBank/DDBJ databases">
        <authorList>
            <person name="Kjaerup R.B."/>
            <person name="Dalgaard T.S."/>
            <person name="Juul-Madsen H.R."/>
        </authorList>
    </citation>
    <scope>NUCLEOTIDE SEQUENCE [LARGE SCALE GENOMIC DNA]</scope>
    <source>
        <strain evidence="2">3</strain>
    </source>
</reference>
<keyword evidence="3" id="KW-1185">Reference proteome</keyword>
<dbReference type="InterPro" id="IPR000073">
    <property type="entry name" value="AB_hydrolase_1"/>
</dbReference>
<proteinExistence type="predicted"/>
<dbReference type="PANTHER" id="PTHR43798:SF33">
    <property type="entry name" value="HYDROLASE, PUTATIVE (AFU_ORTHOLOGUE AFUA_2G14860)-RELATED"/>
    <property type="match status" value="1"/>
</dbReference>
<dbReference type="AlphaFoldDB" id="A0A1A8XSE3"/>
<dbReference type="PANTHER" id="PTHR43798">
    <property type="entry name" value="MONOACYLGLYCEROL LIPASE"/>
    <property type="match status" value="1"/>
</dbReference>
<accession>A0A1A8XSE3</accession>
<protein>
    <submittedName>
        <fullName evidence="2">Alpha/beta hydrolase fold protein</fullName>
    </submittedName>
</protein>
<evidence type="ECO:0000313" key="3">
    <source>
        <dbReference type="Proteomes" id="UP000199169"/>
    </source>
</evidence>
<organism evidence="2 3">
    <name type="scientific">Candidatus Accumulibacter aalborgensis</name>
    <dbReference type="NCBI Taxonomy" id="1860102"/>
    <lineage>
        <taxon>Bacteria</taxon>
        <taxon>Pseudomonadati</taxon>
        <taxon>Pseudomonadota</taxon>
        <taxon>Betaproteobacteria</taxon>
        <taxon>Candidatus Accumulibacter</taxon>
    </lineage>
</organism>
<dbReference type="InterPro" id="IPR029058">
    <property type="entry name" value="AB_hydrolase_fold"/>
</dbReference>
<dbReference type="SUPFAM" id="SSF53474">
    <property type="entry name" value="alpha/beta-Hydrolases"/>
    <property type="match status" value="1"/>
</dbReference>
<keyword evidence="2" id="KW-0378">Hydrolase</keyword>
<dbReference type="Pfam" id="PF00561">
    <property type="entry name" value="Abhydrolase_1"/>
    <property type="match status" value="1"/>
</dbReference>
<dbReference type="STRING" id="1860102.ACCAA_510052"/>
<dbReference type="PRINTS" id="PR00111">
    <property type="entry name" value="ABHYDROLASE"/>
</dbReference>
<dbReference type="Gene3D" id="3.40.50.1820">
    <property type="entry name" value="alpha/beta hydrolase"/>
    <property type="match status" value="1"/>
</dbReference>
<dbReference type="Proteomes" id="UP000199169">
    <property type="component" value="Unassembled WGS sequence"/>
</dbReference>
<dbReference type="GO" id="GO:0016020">
    <property type="term" value="C:membrane"/>
    <property type="evidence" value="ECO:0007669"/>
    <property type="project" value="TreeGrafter"/>
</dbReference>
<dbReference type="RefSeq" id="WP_186408020.1">
    <property type="nucleotide sequence ID" value="NZ_FLQX01000129.1"/>
</dbReference>
<gene>
    <name evidence="2" type="ORF">ACCAA_510052</name>
</gene>
<sequence length="292" mass="32992">MQISAPSRCERVAINGLTYNIRHWGEDDAPLLLMLHGWMDSSASFQFTVDALRHSWHVLAPDWRGYGQSEWLNRAYWFADYYADLDALLDRYSPGAPARIVGHSMGGAVASIYGGARPERIGGLLMVDFLGLLPNEAHEAPGCIRAWLEHSRGAPKLRIYASREQLAARLLQFNARLLPERATFLALHCAIELPDGRFVVACDPWHKVPSPQLYRVEEVMACWRAMTAPVRLVTADEGYVMQRFQKHPEELQRRMACFVNGSIAGIDDCGHNVQHDQPEKLAALIESFFTYQ</sequence>
<dbReference type="InterPro" id="IPR050266">
    <property type="entry name" value="AB_hydrolase_sf"/>
</dbReference>
<dbReference type="EMBL" id="FLQX01000129">
    <property type="protein sequence ID" value="SBT08014.1"/>
    <property type="molecule type" value="Genomic_DNA"/>
</dbReference>